<dbReference type="InterPro" id="IPR011009">
    <property type="entry name" value="Kinase-like_dom_sf"/>
</dbReference>
<reference evidence="11" key="1">
    <citation type="submission" date="2020-10" db="EMBL/GenBank/DDBJ databases">
        <authorList>
            <person name="Hahn C.J."/>
            <person name="Laso-Perez R."/>
            <person name="Vulcano F."/>
            <person name="Vaziourakis K.-M."/>
            <person name="Stokke R."/>
            <person name="Steen I.H."/>
            <person name="Teske A."/>
            <person name="Boetius A."/>
            <person name="Liebeke M."/>
            <person name="Amann R."/>
            <person name="Knittel K."/>
        </authorList>
    </citation>
    <scope>NUCLEOTIDE SEQUENCE</scope>
    <source>
        <strain evidence="11">Gfbio:e3339647-f889-4370-9287-4fb5cb688e4c:AG392O15_GoMArc1</strain>
    </source>
</reference>
<evidence type="ECO:0000256" key="6">
    <source>
        <dbReference type="ARBA" id="ARBA00022840"/>
    </source>
</evidence>
<dbReference type="GO" id="GO:0004674">
    <property type="term" value="F:protein serine/threonine kinase activity"/>
    <property type="evidence" value="ECO:0007669"/>
    <property type="project" value="UniProtKB-KW"/>
</dbReference>
<dbReference type="Proteomes" id="UP000610373">
    <property type="component" value="Unassembled WGS sequence"/>
</dbReference>
<evidence type="ECO:0000256" key="4">
    <source>
        <dbReference type="ARBA" id="ARBA00022741"/>
    </source>
</evidence>
<proteinExistence type="predicted"/>
<feature type="domain" description="Protein kinase" evidence="10">
    <location>
        <begin position="20"/>
        <end position="290"/>
    </location>
</feature>
<dbReference type="PANTHER" id="PTHR24363">
    <property type="entry name" value="SERINE/THREONINE PROTEIN KINASE"/>
    <property type="match status" value="1"/>
</dbReference>
<sequence length="425" mass="48879">MTFREENIGNYVFNGRNGEYKVVNKFPEGGLGIVFLAEEINSGKHCVIKALKPEVQQIDKGDKLVNLFSREIKILRESKHPNMVKYIDDFEDEAEYFTTDWKKRTRKMLFLVMEYIKGRNLDEVGIPSEENAVVDWLITTCDVLDHNHQHEIYHRDIKPKNIMLEDATNKIFVIDYGIARNNDSTGGTEVFTPGFASPEQVVGEVIDNRTDIYSLGCTAYWLLTGKHYFDPIKKERSLCTRDLPPDQISTDPNIRTIDQKLNTIITTAVKENRINRYWHILDMKLRLESLRDSSILERPEKSAKLVNTNTGENSPIMRVVTQLGRKNPNCYNDVSIEDSTLDSSFNGGKYYNDMYISKQHARIIMKKKRYHLQDTYSTNGTYLNDKILAGTELKGLHDGDYIKLGPLELKNTGSFTFILVDAPNQ</sequence>
<dbReference type="PROSITE" id="PS00108">
    <property type="entry name" value="PROTEIN_KINASE_ST"/>
    <property type="match status" value="1"/>
</dbReference>
<evidence type="ECO:0000256" key="5">
    <source>
        <dbReference type="ARBA" id="ARBA00022777"/>
    </source>
</evidence>
<dbReference type="GO" id="GO:0005524">
    <property type="term" value="F:ATP binding"/>
    <property type="evidence" value="ECO:0007669"/>
    <property type="project" value="UniProtKB-KW"/>
</dbReference>
<keyword evidence="4" id="KW-0547">Nucleotide-binding</keyword>
<dbReference type="InterPro" id="IPR008271">
    <property type="entry name" value="Ser/Thr_kinase_AS"/>
</dbReference>
<evidence type="ECO:0000259" key="10">
    <source>
        <dbReference type="PROSITE" id="PS50011"/>
    </source>
</evidence>
<dbReference type="InterPro" id="IPR000719">
    <property type="entry name" value="Prot_kinase_dom"/>
</dbReference>
<dbReference type="EC" id="2.7.11.1" evidence="1"/>
<dbReference type="PROSITE" id="PS50011">
    <property type="entry name" value="PROTEIN_KINASE_DOM"/>
    <property type="match status" value="1"/>
</dbReference>
<dbReference type="SUPFAM" id="SSF49879">
    <property type="entry name" value="SMAD/FHA domain"/>
    <property type="match status" value="1"/>
</dbReference>
<dbReference type="InterPro" id="IPR008984">
    <property type="entry name" value="SMAD_FHA_dom_sf"/>
</dbReference>
<dbReference type="InterPro" id="IPR000253">
    <property type="entry name" value="FHA_dom"/>
</dbReference>
<dbReference type="Gene3D" id="1.10.510.10">
    <property type="entry name" value="Transferase(Phosphotransferase) domain 1"/>
    <property type="match status" value="1"/>
</dbReference>
<dbReference type="SMART" id="SM00220">
    <property type="entry name" value="S_TKc"/>
    <property type="match status" value="1"/>
</dbReference>
<comment type="catalytic activity">
    <reaction evidence="8">
        <text>L-seryl-[protein] + ATP = O-phospho-L-seryl-[protein] + ADP + H(+)</text>
        <dbReference type="Rhea" id="RHEA:17989"/>
        <dbReference type="Rhea" id="RHEA-COMP:9863"/>
        <dbReference type="Rhea" id="RHEA-COMP:11604"/>
        <dbReference type="ChEBI" id="CHEBI:15378"/>
        <dbReference type="ChEBI" id="CHEBI:29999"/>
        <dbReference type="ChEBI" id="CHEBI:30616"/>
        <dbReference type="ChEBI" id="CHEBI:83421"/>
        <dbReference type="ChEBI" id="CHEBI:456216"/>
        <dbReference type="EC" id="2.7.11.1"/>
    </reaction>
</comment>
<evidence type="ECO:0000256" key="2">
    <source>
        <dbReference type="ARBA" id="ARBA00022527"/>
    </source>
</evidence>
<dbReference type="PANTHER" id="PTHR24363:SF0">
    <property type="entry name" value="SERINE_THREONINE KINASE LIKE DOMAIN CONTAINING 1"/>
    <property type="match status" value="1"/>
</dbReference>
<evidence type="ECO:0000256" key="8">
    <source>
        <dbReference type="ARBA" id="ARBA00048679"/>
    </source>
</evidence>
<comment type="caution">
    <text evidence="11">The sequence shown here is derived from an EMBL/GenBank/DDBJ whole genome shotgun (WGS) entry which is preliminary data.</text>
</comment>
<dbReference type="PROSITE" id="PS50006">
    <property type="entry name" value="FHA_DOMAIN"/>
    <property type="match status" value="1"/>
</dbReference>
<evidence type="ECO:0000256" key="7">
    <source>
        <dbReference type="ARBA" id="ARBA00047899"/>
    </source>
</evidence>
<dbReference type="Gene3D" id="2.60.200.20">
    <property type="match status" value="1"/>
</dbReference>
<keyword evidence="6" id="KW-0067">ATP-binding</keyword>
<dbReference type="AlphaFoldDB" id="A0A811TCA9"/>
<keyword evidence="5 11" id="KW-0418">Kinase</keyword>
<name>A0A811TCA9_9EURY</name>
<organism evidence="11 12">
    <name type="scientific">Candidatus Argoarchaeum ethanivorans</name>
    <dbReference type="NCBI Taxonomy" id="2608793"/>
    <lineage>
        <taxon>Archaea</taxon>
        <taxon>Methanobacteriati</taxon>
        <taxon>Methanobacteriota</taxon>
        <taxon>Stenosarchaea group</taxon>
        <taxon>Methanomicrobia</taxon>
        <taxon>Methanosarcinales</taxon>
        <taxon>Methanosarcinales incertae sedis</taxon>
        <taxon>GOM Arc I cluster</taxon>
        <taxon>Candidatus Argoarchaeum</taxon>
    </lineage>
</organism>
<evidence type="ECO:0000256" key="3">
    <source>
        <dbReference type="ARBA" id="ARBA00022679"/>
    </source>
</evidence>
<keyword evidence="3 11" id="KW-0808">Transferase</keyword>
<dbReference type="CDD" id="cd14014">
    <property type="entry name" value="STKc_PknB_like"/>
    <property type="match status" value="1"/>
</dbReference>
<dbReference type="SMART" id="SM00240">
    <property type="entry name" value="FHA"/>
    <property type="match status" value="1"/>
</dbReference>
<dbReference type="EMBL" id="CAJHIO010000031">
    <property type="protein sequence ID" value="CAD6493380.1"/>
    <property type="molecule type" value="Genomic_DNA"/>
</dbReference>
<evidence type="ECO:0000259" key="9">
    <source>
        <dbReference type="PROSITE" id="PS50006"/>
    </source>
</evidence>
<dbReference type="Pfam" id="PF00069">
    <property type="entry name" value="Pkinase"/>
    <property type="match status" value="1"/>
</dbReference>
<dbReference type="Pfam" id="PF00498">
    <property type="entry name" value="FHA"/>
    <property type="match status" value="1"/>
</dbReference>
<evidence type="ECO:0000313" key="11">
    <source>
        <dbReference type="EMBL" id="CAD6493380.1"/>
    </source>
</evidence>
<dbReference type="CDD" id="cd00060">
    <property type="entry name" value="FHA"/>
    <property type="match status" value="1"/>
</dbReference>
<keyword evidence="2" id="KW-0723">Serine/threonine-protein kinase</keyword>
<evidence type="ECO:0000313" key="12">
    <source>
        <dbReference type="Proteomes" id="UP000610373"/>
    </source>
</evidence>
<evidence type="ECO:0000256" key="1">
    <source>
        <dbReference type="ARBA" id="ARBA00012513"/>
    </source>
</evidence>
<comment type="catalytic activity">
    <reaction evidence="7">
        <text>L-threonyl-[protein] + ATP = O-phospho-L-threonyl-[protein] + ADP + H(+)</text>
        <dbReference type="Rhea" id="RHEA:46608"/>
        <dbReference type="Rhea" id="RHEA-COMP:11060"/>
        <dbReference type="Rhea" id="RHEA-COMP:11605"/>
        <dbReference type="ChEBI" id="CHEBI:15378"/>
        <dbReference type="ChEBI" id="CHEBI:30013"/>
        <dbReference type="ChEBI" id="CHEBI:30616"/>
        <dbReference type="ChEBI" id="CHEBI:61977"/>
        <dbReference type="ChEBI" id="CHEBI:456216"/>
        <dbReference type="EC" id="2.7.11.1"/>
    </reaction>
</comment>
<protein>
    <recommendedName>
        <fullName evidence="1">non-specific serine/threonine protein kinase</fullName>
        <ecNumber evidence="1">2.7.11.1</ecNumber>
    </recommendedName>
</protein>
<gene>
    <name evidence="11" type="primary">pknD</name>
    <name evidence="11" type="ORF">CHKLHMKO_00471</name>
</gene>
<accession>A0A811TCA9</accession>
<dbReference type="SUPFAM" id="SSF56112">
    <property type="entry name" value="Protein kinase-like (PK-like)"/>
    <property type="match status" value="1"/>
</dbReference>
<feature type="domain" description="FHA" evidence="9">
    <location>
        <begin position="321"/>
        <end position="388"/>
    </location>
</feature>